<dbReference type="GO" id="GO:0005198">
    <property type="term" value="F:structural molecule activity"/>
    <property type="evidence" value="ECO:0007669"/>
    <property type="project" value="UniProtKB-UniRule"/>
</dbReference>
<organism evidence="6 7">
    <name type="scientific">Microbaculum marinisediminis</name>
    <dbReference type="NCBI Taxonomy" id="2931392"/>
    <lineage>
        <taxon>Bacteria</taxon>
        <taxon>Pseudomonadati</taxon>
        <taxon>Pseudomonadota</taxon>
        <taxon>Alphaproteobacteria</taxon>
        <taxon>Hyphomicrobiales</taxon>
        <taxon>Tepidamorphaceae</taxon>
        <taxon>Microbaculum</taxon>
    </lineage>
</organism>
<evidence type="ECO:0000256" key="2">
    <source>
        <dbReference type="ARBA" id="ARBA00023143"/>
    </source>
</evidence>
<feature type="domain" description="Flagellin N-terminal" evidence="4">
    <location>
        <begin position="13"/>
        <end position="103"/>
    </location>
</feature>
<dbReference type="AlphaFoldDB" id="A0AAW5R0A9"/>
<evidence type="ECO:0000313" key="7">
    <source>
        <dbReference type="Proteomes" id="UP001320898"/>
    </source>
</evidence>
<comment type="caution">
    <text evidence="6">The sequence shown here is derived from an EMBL/GenBank/DDBJ whole genome shotgun (WGS) entry which is preliminary data.</text>
</comment>
<dbReference type="PANTHER" id="PTHR42792">
    <property type="entry name" value="FLAGELLIN"/>
    <property type="match status" value="1"/>
</dbReference>
<dbReference type="InterPro" id="IPR001492">
    <property type="entry name" value="Flagellin"/>
</dbReference>
<comment type="subcellular location">
    <subcellularLocation>
        <location evidence="3">Secreted</location>
    </subcellularLocation>
    <subcellularLocation>
        <location evidence="3">Bacterial flagellum</location>
    </subcellularLocation>
</comment>
<dbReference type="EMBL" id="JALIDZ010000005">
    <property type="protein sequence ID" value="MCT8972817.1"/>
    <property type="molecule type" value="Genomic_DNA"/>
</dbReference>
<accession>A0AAW5R0A9</accession>
<keyword evidence="6" id="KW-0969">Cilium</keyword>
<evidence type="ECO:0000256" key="3">
    <source>
        <dbReference type="RuleBase" id="RU362073"/>
    </source>
</evidence>
<dbReference type="SUPFAM" id="SSF64518">
    <property type="entry name" value="Phase 1 flagellin"/>
    <property type="match status" value="2"/>
</dbReference>
<evidence type="ECO:0000256" key="1">
    <source>
        <dbReference type="ARBA" id="ARBA00005709"/>
    </source>
</evidence>
<dbReference type="Pfam" id="PF00669">
    <property type="entry name" value="Flagellin_N"/>
    <property type="match status" value="1"/>
</dbReference>
<keyword evidence="6" id="KW-0282">Flagellum</keyword>
<dbReference type="Gene3D" id="1.20.1330.10">
    <property type="entry name" value="f41 fragment of flagellin, N-terminal domain"/>
    <property type="match status" value="1"/>
</dbReference>
<comment type="similarity">
    <text evidence="1 3">Belongs to the bacterial flagellin family.</text>
</comment>
<protein>
    <recommendedName>
        <fullName evidence="3">Flagellin</fullName>
    </recommendedName>
</protein>
<feature type="domain" description="Flagellin C-terminal" evidence="5">
    <location>
        <begin position="432"/>
        <end position="516"/>
    </location>
</feature>
<evidence type="ECO:0000259" key="4">
    <source>
        <dbReference type="Pfam" id="PF00669"/>
    </source>
</evidence>
<dbReference type="InterPro" id="IPR046358">
    <property type="entry name" value="Flagellin_C"/>
</dbReference>
<dbReference type="RefSeq" id="WP_261616391.1">
    <property type="nucleotide sequence ID" value="NZ_JALIDZ010000005.1"/>
</dbReference>
<gene>
    <name evidence="6" type="ORF">MUB46_13200</name>
</gene>
<dbReference type="InterPro" id="IPR001029">
    <property type="entry name" value="Flagellin_N"/>
</dbReference>
<comment type="function">
    <text evidence="3">Flagellin is the subunit protein which polymerizes to form the filaments of bacterial flagella.</text>
</comment>
<dbReference type="Pfam" id="PF00700">
    <property type="entry name" value="Flagellin_C"/>
    <property type="match status" value="1"/>
</dbReference>
<keyword evidence="2 3" id="KW-0975">Bacterial flagellum</keyword>
<evidence type="ECO:0000313" key="6">
    <source>
        <dbReference type="EMBL" id="MCT8972817.1"/>
    </source>
</evidence>
<reference evidence="6 7" key="1">
    <citation type="submission" date="2022-04" db="EMBL/GenBank/DDBJ databases">
        <authorList>
            <person name="Ye Y.-Q."/>
            <person name="Du Z.-J."/>
        </authorList>
    </citation>
    <scope>NUCLEOTIDE SEQUENCE [LARGE SCALE GENOMIC DNA]</scope>
    <source>
        <strain evidence="6 7">A6E488</strain>
    </source>
</reference>
<keyword evidence="6" id="KW-0966">Cell projection</keyword>
<dbReference type="GO" id="GO:0005576">
    <property type="term" value="C:extracellular region"/>
    <property type="evidence" value="ECO:0007669"/>
    <property type="project" value="UniProtKB-SubCell"/>
</dbReference>
<proteinExistence type="inferred from homology"/>
<dbReference type="PANTHER" id="PTHR42792:SF2">
    <property type="entry name" value="FLAGELLIN"/>
    <property type="match status" value="1"/>
</dbReference>
<name>A0AAW5R0A9_9HYPH</name>
<dbReference type="Proteomes" id="UP001320898">
    <property type="component" value="Unassembled WGS sequence"/>
</dbReference>
<keyword evidence="7" id="KW-1185">Reference proteome</keyword>
<evidence type="ECO:0000259" key="5">
    <source>
        <dbReference type="Pfam" id="PF00700"/>
    </source>
</evidence>
<sequence length="516" mass="52662">MADITLSAGVRQNLLSLQKTADLMASTQNRLATGKKVNSALDNPTNFFTSASLQTRASDLSSLLDSMSNGVKTLEAADNGLTSITKNLESMQSTLRQARQDKSFKTTSYNVDLGASPAGTETLSFSGGSVGATAVDIDLTEAQGVFTGAGFAALDFDSAADNSYAGTLDFDVAVDGGTAQSISITAVDADTLAITVDGGAATNVDVADVEAVTSTELESVLNAGFAANNVDITASTDGGELVLTSNTASDAGTAAVAVTNVAETLAGASDSGLAGGAGSLGTVSAKSVDLLVDEINGNAGLTDKIRASNDNGKLRIENQSTQELTITGASAGAIVDGGSGTATIGGNGVRSDLATQFNLLRDQLDKLSDDSSFNGVNLLRGDNLKINFNETGTSTLNIQSKDGETINSANLGLMSIEAADLDSDANIDSLLSTVSDALNTIRSQSSSFGSNLSMVENRQDFSKSMKNTLQTGADNLVLADTNEEGANMLALQTRQQLSSVALSLASQADQAVLRLF</sequence>
<dbReference type="GO" id="GO:0009288">
    <property type="term" value="C:bacterial-type flagellum"/>
    <property type="evidence" value="ECO:0007669"/>
    <property type="project" value="UniProtKB-SubCell"/>
</dbReference>
<keyword evidence="3" id="KW-0964">Secreted</keyword>